<dbReference type="InParanoid" id="T0RP17"/>
<keyword evidence="2" id="KW-1185">Reference proteome</keyword>
<proteinExistence type="predicted"/>
<gene>
    <name evidence="1" type="ORF">SDRG_08385</name>
</gene>
<reference evidence="1 2" key="1">
    <citation type="submission" date="2012-04" db="EMBL/GenBank/DDBJ databases">
        <title>The Genome Sequence of Saprolegnia declina VS20.</title>
        <authorList>
            <consortium name="The Broad Institute Genome Sequencing Platform"/>
            <person name="Russ C."/>
            <person name="Nusbaum C."/>
            <person name="Tyler B."/>
            <person name="van West P."/>
            <person name="Dieguez-Uribeondo J."/>
            <person name="de Bruijn I."/>
            <person name="Tripathy S."/>
            <person name="Jiang R."/>
            <person name="Young S.K."/>
            <person name="Zeng Q."/>
            <person name="Gargeya S."/>
            <person name="Fitzgerald M."/>
            <person name="Haas B."/>
            <person name="Abouelleil A."/>
            <person name="Alvarado L."/>
            <person name="Arachchi H.M."/>
            <person name="Berlin A."/>
            <person name="Chapman S.B."/>
            <person name="Goldberg J."/>
            <person name="Griggs A."/>
            <person name="Gujja S."/>
            <person name="Hansen M."/>
            <person name="Howarth C."/>
            <person name="Imamovic A."/>
            <person name="Larimer J."/>
            <person name="McCowen C."/>
            <person name="Montmayeur A."/>
            <person name="Murphy C."/>
            <person name="Neiman D."/>
            <person name="Pearson M."/>
            <person name="Priest M."/>
            <person name="Roberts A."/>
            <person name="Saif S."/>
            <person name="Shea T."/>
            <person name="Sisk P."/>
            <person name="Sykes S."/>
            <person name="Wortman J."/>
            <person name="Nusbaum C."/>
            <person name="Birren B."/>
        </authorList>
    </citation>
    <scope>NUCLEOTIDE SEQUENCE [LARGE SCALE GENOMIC DNA]</scope>
    <source>
        <strain evidence="1 2">VS20</strain>
    </source>
</reference>
<sequence length="424" mass="47306">MKHRRHGRHVERRAMALPGAVWVRVYAFLDGDSLVYVGRASKQHREMLRAQVYRWRQIQCGLGLGNWLRREACLAIDTCAQEAQSHAIRRSDDVRVPPRVETSWVELGPIEPERSLHGMSTPCYAGASMVVLTFDCRRVQPAPMLLHTTSHARALYSTLSLSVKGRSLRQHLYHKTIGDLTTVSVANKHAMTKMGDVYQCDVASTDKSCQLQLGLPSRLDGMVDCFHIERVTFFLHKHELFPSVPRSIEASSDVVRAELAFYDIRQRVCQLQVTLPCRLVLETPSPSLPATRSVGTDTEPFEIRTFSSLSPAIVSDIAALDAPGFVSFVLRTPCRQTSYYHAVVGHGGGQRKTGATKLVSALWVPGVLTFAMHPGSTTRRVLKGRLTCEYSSETGTLQSLQIVAQHLRPARLERYAATLTSYTI</sequence>
<protein>
    <recommendedName>
        <fullName evidence="3">F-box domain-containing protein</fullName>
    </recommendedName>
</protein>
<organism evidence="1 2">
    <name type="scientific">Saprolegnia diclina (strain VS20)</name>
    <dbReference type="NCBI Taxonomy" id="1156394"/>
    <lineage>
        <taxon>Eukaryota</taxon>
        <taxon>Sar</taxon>
        <taxon>Stramenopiles</taxon>
        <taxon>Oomycota</taxon>
        <taxon>Saprolegniomycetes</taxon>
        <taxon>Saprolegniales</taxon>
        <taxon>Saprolegniaceae</taxon>
        <taxon>Saprolegnia</taxon>
    </lineage>
</organism>
<dbReference type="OrthoDB" id="167258at2759"/>
<dbReference type="Proteomes" id="UP000030762">
    <property type="component" value="Unassembled WGS sequence"/>
</dbReference>
<dbReference type="VEuPathDB" id="FungiDB:SDRG_08385"/>
<dbReference type="eggNOG" id="ENOG502S8G8">
    <property type="taxonomic scope" value="Eukaryota"/>
</dbReference>
<dbReference type="EMBL" id="JH767156">
    <property type="protein sequence ID" value="EQC34178.1"/>
    <property type="molecule type" value="Genomic_DNA"/>
</dbReference>
<dbReference type="AlphaFoldDB" id="T0RP17"/>
<evidence type="ECO:0000313" key="2">
    <source>
        <dbReference type="Proteomes" id="UP000030762"/>
    </source>
</evidence>
<dbReference type="OMA" id="DCFHIER"/>
<name>T0RP17_SAPDV</name>
<dbReference type="GeneID" id="19949112"/>
<evidence type="ECO:0000313" key="1">
    <source>
        <dbReference type="EMBL" id="EQC34178.1"/>
    </source>
</evidence>
<evidence type="ECO:0008006" key="3">
    <source>
        <dbReference type="Google" id="ProtNLM"/>
    </source>
</evidence>
<accession>T0RP17</accession>
<dbReference type="RefSeq" id="XP_008612490.1">
    <property type="nucleotide sequence ID" value="XM_008614268.1"/>
</dbReference>